<dbReference type="AlphaFoldDB" id="A0A7G9FVU0"/>
<evidence type="ECO:0000313" key="8">
    <source>
        <dbReference type="Proteomes" id="UP000515981"/>
    </source>
</evidence>
<gene>
    <name evidence="7" type="ORF">H9Q77_00300</name>
</gene>
<keyword evidence="3" id="KW-0560">Oxidoreductase</keyword>
<keyword evidence="2" id="KW-0479">Metal-binding</keyword>
<evidence type="ECO:0000256" key="1">
    <source>
        <dbReference type="ARBA" id="ARBA00022485"/>
    </source>
</evidence>
<evidence type="ECO:0000313" key="7">
    <source>
        <dbReference type="EMBL" id="QNM02672.1"/>
    </source>
</evidence>
<keyword evidence="8" id="KW-1185">Reference proteome</keyword>
<dbReference type="InterPro" id="IPR008979">
    <property type="entry name" value="Galactose-bd-like_sf"/>
</dbReference>
<dbReference type="Gene3D" id="2.60.120.260">
    <property type="entry name" value="Galactose-binding domain-like"/>
    <property type="match status" value="1"/>
</dbReference>
<protein>
    <submittedName>
        <fullName evidence="7">FAD-dependent oxidoreductase</fullName>
    </submittedName>
</protein>
<dbReference type="GO" id="GO:0046872">
    <property type="term" value="F:metal ion binding"/>
    <property type="evidence" value="ECO:0007669"/>
    <property type="project" value="UniProtKB-KW"/>
</dbReference>
<keyword evidence="6" id="KW-1133">Transmembrane helix</keyword>
<dbReference type="EMBL" id="CP060633">
    <property type="protein sequence ID" value="QNM02672.1"/>
    <property type="molecule type" value="Genomic_DNA"/>
</dbReference>
<keyword evidence="6" id="KW-0472">Membrane</keyword>
<dbReference type="PANTHER" id="PTHR43498">
    <property type="entry name" value="FERREDOXIN:COB-COM HETERODISULFIDE REDUCTASE SUBUNIT A"/>
    <property type="match status" value="1"/>
</dbReference>
<evidence type="ECO:0000256" key="5">
    <source>
        <dbReference type="ARBA" id="ARBA00023014"/>
    </source>
</evidence>
<dbReference type="Proteomes" id="UP000515981">
    <property type="component" value="Chromosome"/>
</dbReference>
<dbReference type="Pfam" id="PF12831">
    <property type="entry name" value="FAD_oxidored"/>
    <property type="match status" value="1"/>
</dbReference>
<evidence type="ECO:0000256" key="3">
    <source>
        <dbReference type="ARBA" id="ARBA00023002"/>
    </source>
</evidence>
<reference evidence="7 8" key="1">
    <citation type="submission" date="2020-08" db="EMBL/GenBank/DDBJ databases">
        <authorList>
            <person name="Liu C."/>
            <person name="Sun Q."/>
        </authorList>
    </citation>
    <scope>NUCLEOTIDE SEQUENCE [LARGE SCALE GENOMIC DNA]</scope>
    <source>
        <strain evidence="7 8">NSJ-8</strain>
    </source>
</reference>
<dbReference type="GO" id="GO:0051539">
    <property type="term" value="F:4 iron, 4 sulfur cluster binding"/>
    <property type="evidence" value="ECO:0007669"/>
    <property type="project" value="UniProtKB-KW"/>
</dbReference>
<evidence type="ECO:0000256" key="4">
    <source>
        <dbReference type="ARBA" id="ARBA00023004"/>
    </source>
</evidence>
<dbReference type="GO" id="GO:0016491">
    <property type="term" value="F:oxidoreductase activity"/>
    <property type="evidence" value="ECO:0007669"/>
    <property type="project" value="UniProtKB-KW"/>
</dbReference>
<dbReference type="Gene3D" id="3.50.50.60">
    <property type="entry name" value="FAD/NAD(P)-binding domain"/>
    <property type="match status" value="1"/>
</dbReference>
<dbReference type="PANTHER" id="PTHR43498:SF1">
    <property type="entry name" value="COB--COM HETERODISULFIDE REDUCTASE IRON-SULFUR SUBUNIT A"/>
    <property type="match status" value="1"/>
</dbReference>
<keyword evidence="1" id="KW-0004">4Fe-4S</keyword>
<accession>A0A7G9FVU0</accession>
<keyword evidence="4" id="KW-0408">Iron</keyword>
<name>A0A7G9FVU0_9FIRM</name>
<feature type="transmembrane region" description="Helical" evidence="6">
    <location>
        <begin position="12"/>
        <end position="31"/>
    </location>
</feature>
<keyword evidence="6" id="KW-0812">Transmembrane</keyword>
<sequence length="617" mass="68800">MSEKKKVKNAEYDVVVVGGGMSGICVALAAARHGVRTALVHDRHVLGGNGSSEIRMHICGASENLAKPDLEEGGILYEIMLDNKSRNDYYNFSIWDMILFSTVKRQENLTVYLNTAMESCEMGEDSTIRSIDAYQLTTETHWRISGKVFIDCTGNATLGYYAGAEFRTGCEGRDEFHEPDAPAEANNDRMGNTLLFKAVDRGHPVKFTKPDFARTFTEEELKYRTHSAVHGAQIKGKVDKAYVRMTSFSTSSVDYGYWWIELPGRTDDIIDEYEEIRDELVSCIYGIWDHLKNGGDHGAENYDLEWVGMLPGSREGRRLVGDYILNENDVLSNRQFEDAVAYGGWPMDIHTAKGLYDFDELPSKVISFDGAYTIPYRSYYSKNISNLMMAGRDISASKMAMGSTRVMGTCAIGGQAAGTAAALCIKYDCNPRGVGEHITELQQLLLKDDAYIPGIRNEDPADLARGAKVTATSAQEGFAPENVINGISRDEDGHRNLWISGEGRAGGETLSLELAEEQPVSEVHLTFDPNFHYPIKITLSRKRQAQQRIGVPPELVRDYTVALWQGDKKVAEQTVTRNVQRKNIVTFPKTECDRITVTVNQTNGSNEAHIYEVRVYS</sequence>
<keyword evidence="5" id="KW-0411">Iron-sulfur</keyword>
<organism evidence="7 8">
    <name type="scientific">Simiaoa sunii</name>
    <dbReference type="NCBI Taxonomy" id="2763672"/>
    <lineage>
        <taxon>Bacteria</taxon>
        <taxon>Bacillati</taxon>
        <taxon>Bacillota</taxon>
        <taxon>Clostridia</taxon>
        <taxon>Lachnospirales</taxon>
        <taxon>Lachnospiraceae</taxon>
        <taxon>Simiaoa</taxon>
    </lineage>
</organism>
<evidence type="ECO:0000256" key="2">
    <source>
        <dbReference type="ARBA" id="ARBA00022723"/>
    </source>
</evidence>
<dbReference type="KEGG" id="ssun:H9Q77_00300"/>
<dbReference type="InterPro" id="IPR036188">
    <property type="entry name" value="FAD/NAD-bd_sf"/>
</dbReference>
<dbReference type="SUPFAM" id="SSF51905">
    <property type="entry name" value="FAD/NAD(P)-binding domain"/>
    <property type="match status" value="1"/>
</dbReference>
<dbReference type="RefSeq" id="WP_249326312.1">
    <property type="nucleotide sequence ID" value="NZ_CP060633.1"/>
</dbReference>
<proteinExistence type="predicted"/>
<dbReference type="InterPro" id="IPR039650">
    <property type="entry name" value="HdrA-like"/>
</dbReference>
<evidence type="ECO:0000256" key="6">
    <source>
        <dbReference type="SAM" id="Phobius"/>
    </source>
</evidence>
<dbReference type="SUPFAM" id="SSF49785">
    <property type="entry name" value="Galactose-binding domain-like"/>
    <property type="match status" value="1"/>
</dbReference>